<sequence length="133" mass="15670">MSWYLSCGARPTGARGNRAGPTQPMGRIRTDHRGFPHQDRGDVCLLNRRLLMMMMMMIMLGYINISPHDNDYHVTLMIIMIIIMMMNMLLWCIYADYYNDDDLNADVSYADYYDDDNFDDHYYYADDCDSDDE</sequence>
<evidence type="ECO:0000313" key="4">
    <source>
        <dbReference type="Proteomes" id="UP000828390"/>
    </source>
</evidence>
<protein>
    <submittedName>
        <fullName evidence="3">Uncharacterized protein</fullName>
    </submittedName>
</protein>
<organism evidence="3 4">
    <name type="scientific">Dreissena polymorpha</name>
    <name type="common">Zebra mussel</name>
    <name type="synonym">Mytilus polymorpha</name>
    <dbReference type="NCBI Taxonomy" id="45954"/>
    <lineage>
        <taxon>Eukaryota</taxon>
        <taxon>Metazoa</taxon>
        <taxon>Spiralia</taxon>
        <taxon>Lophotrochozoa</taxon>
        <taxon>Mollusca</taxon>
        <taxon>Bivalvia</taxon>
        <taxon>Autobranchia</taxon>
        <taxon>Heteroconchia</taxon>
        <taxon>Euheterodonta</taxon>
        <taxon>Imparidentia</taxon>
        <taxon>Neoheterodontei</taxon>
        <taxon>Myida</taxon>
        <taxon>Dreissenoidea</taxon>
        <taxon>Dreissenidae</taxon>
        <taxon>Dreissena</taxon>
    </lineage>
</organism>
<keyword evidence="4" id="KW-1185">Reference proteome</keyword>
<keyword evidence="2" id="KW-0812">Transmembrane</keyword>
<evidence type="ECO:0000256" key="1">
    <source>
        <dbReference type="SAM" id="MobiDB-lite"/>
    </source>
</evidence>
<feature type="region of interest" description="Disordered" evidence="1">
    <location>
        <begin position="1"/>
        <end position="31"/>
    </location>
</feature>
<keyword evidence="2" id="KW-0472">Membrane</keyword>
<name>A0A9D4KD83_DREPO</name>
<reference evidence="3" key="1">
    <citation type="journal article" date="2019" name="bioRxiv">
        <title>The Genome of the Zebra Mussel, Dreissena polymorpha: A Resource for Invasive Species Research.</title>
        <authorList>
            <person name="McCartney M.A."/>
            <person name="Auch B."/>
            <person name="Kono T."/>
            <person name="Mallez S."/>
            <person name="Zhang Y."/>
            <person name="Obille A."/>
            <person name="Becker A."/>
            <person name="Abrahante J.E."/>
            <person name="Garbe J."/>
            <person name="Badalamenti J.P."/>
            <person name="Herman A."/>
            <person name="Mangelson H."/>
            <person name="Liachko I."/>
            <person name="Sullivan S."/>
            <person name="Sone E.D."/>
            <person name="Koren S."/>
            <person name="Silverstein K.A.T."/>
            <person name="Beckman K.B."/>
            <person name="Gohl D.M."/>
        </authorList>
    </citation>
    <scope>NUCLEOTIDE SEQUENCE</scope>
    <source>
        <strain evidence="3">Duluth1</strain>
        <tissue evidence="3">Whole animal</tissue>
    </source>
</reference>
<comment type="caution">
    <text evidence="3">The sequence shown here is derived from an EMBL/GenBank/DDBJ whole genome shotgun (WGS) entry which is preliminary data.</text>
</comment>
<evidence type="ECO:0000313" key="3">
    <source>
        <dbReference type="EMBL" id="KAH3837192.1"/>
    </source>
</evidence>
<proteinExistence type="predicted"/>
<dbReference type="EMBL" id="JAIWYP010000004">
    <property type="protein sequence ID" value="KAH3837192.1"/>
    <property type="molecule type" value="Genomic_DNA"/>
</dbReference>
<keyword evidence="2" id="KW-1133">Transmembrane helix</keyword>
<dbReference type="AlphaFoldDB" id="A0A9D4KD83"/>
<gene>
    <name evidence="3" type="ORF">DPMN_110572</name>
</gene>
<evidence type="ECO:0000256" key="2">
    <source>
        <dbReference type="SAM" id="Phobius"/>
    </source>
</evidence>
<reference evidence="3" key="2">
    <citation type="submission" date="2020-11" db="EMBL/GenBank/DDBJ databases">
        <authorList>
            <person name="McCartney M.A."/>
            <person name="Auch B."/>
            <person name="Kono T."/>
            <person name="Mallez S."/>
            <person name="Becker A."/>
            <person name="Gohl D.M."/>
            <person name="Silverstein K.A.T."/>
            <person name="Koren S."/>
            <person name="Bechman K.B."/>
            <person name="Herman A."/>
            <person name="Abrahante J.E."/>
            <person name="Garbe J."/>
        </authorList>
    </citation>
    <scope>NUCLEOTIDE SEQUENCE</scope>
    <source>
        <strain evidence="3">Duluth1</strain>
        <tissue evidence="3">Whole animal</tissue>
    </source>
</reference>
<dbReference type="Proteomes" id="UP000828390">
    <property type="component" value="Unassembled WGS sequence"/>
</dbReference>
<feature type="transmembrane region" description="Helical" evidence="2">
    <location>
        <begin position="50"/>
        <end position="66"/>
    </location>
</feature>
<accession>A0A9D4KD83</accession>
<feature type="transmembrane region" description="Helical" evidence="2">
    <location>
        <begin position="72"/>
        <end position="94"/>
    </location>
</feature>